<reference evidence="7" key="1">
    <citation type="submission" date="2019-04" db="EMBL/GenBank/DDBJ databases">
        <title>Sequencing of skin fungus with MAO and IRED activity.</title>
        <authorList>
            <person name="Marsaioli A.J."/>
            <person name="Bonatto J.M.C."/>
            <person name="Reis Junior O."/>
        </authorList>
    </citation>
    <scope>NUCLEOTIDE SEQUENCE</scope>
    <source>
        <strain evidence="7">30M1</strain>
    </source>
</reference>
<organism evidence="7 8">
    <name type="scientific">Curvularia kusanoi</name>
    <name type="common">Cochliobolus kusanoi</name>
    <dbReference type="NCBI Taxonomy" id="90978"/>
    <lineage>
        <taxon>Eukaryota</taxon>
        <taxon>Fungi</taxon>
        <taxon>Dikarya</taxon>
        <taxon>Ascomycota</taxon>
        <taxon>Pezizomycotina</taxon>
        <taxon>Dothideomycetes</taxon>
        <taxon>Pleosporomycetidae</taxon>
        <taxon>Pleosporales</taxon>
        <taxon>Pleosporineae</taxon>
        <taxon>Pleosporaceae</taxon>
        <taxon>Curvularia</taxon>
    </lineage>
</organism>
<keyword evidence="4" id="KW-0285">Flavoprotein</keyword>
<dbReference type="Gene3D" id="3.50.50.60">
    <property type="entry name" value="FAD/NAD(P)-binding domain"/>
    <property type="match status" value="1"/>
</dbReference>
<keyword evidence="8" id="KW-1185">Reference proteome</keyword>
<comment type="caution">
    <text evidence="7">The sequence shown here is derived from an EMBL/GenBank/DDBJ whole genome shotgun (WGS) entry which is preliminary data.</text>
</comment>
<dbReference type="OrthoDB" id="269227at2759"/>
<feature type="binding site" evidence="3">
    <location>
        <position position="230"/>
    </location>
    <ligand>
        <name>FAD</name>
        <dbReference type="ChEBI" id="CHEBI:57692"/>
    </ligand>
</feature>
<dbReference type="PANTHER" id="PTHR11552:SF134">
    <property type="entry name" value="GLUCOSE-METHANOL-CHOLINE OXIDOREDUCTASE N-TERMINAL DOMAIN-CONTAINING PROTEIN"/>
    <property type="match status" value="1"/>
</dbReference>
<dbReference type="GO" id="GO:0016614">
    <property type="term" value="F:oxidoreductase activity, acting on CH-OH group of donors"/>
    <property type="evidence" value="ECO:0007669"/>
    <property type="project" value="InterPro"/>
</dbReference>
<dbReference type="InterPro" id="IPR036188">
    <property type="entry name" value="FAD/NAD-bd_sf"/>
</dbReference>
<comment type="similarity">
    <text evidence="1 4">Belongs to the GMC oxidoreductase family.</text>
</comment>
<dbReference type="InterPro" id="IPR000172">
    <property type="entry name" value="GMC_OxRdtase_N"/>
</dbReference>
<keyword evidence="3 4" id="KW-0274">FAD</keyword>
<dbReference type="InterPro" id="IPR012132">
    <property type="entry name" value="GMC_OxRdtase"/>
</dbReference>
<feature type="active site" description="Proton acceptor" evidence="2">
    <location>
        <position position="559"/>
    </location>
</feature>
<accession>A0A9P4T3S0</accession>
<dbReference type="Proteomes" id="UP000801428">
    <property type="component" value="Unassembled WGS sequence"/>
</dbReference>
<feature type="binding site" evidence="3">
    <location>
        <begin position="514"/>
        <end position="515"/>
    </location>
    <ligand>
        <name>FAD</name>
        <dbReference type="ChEBI" id="CHEBI:57692"/>
    </ligand>
</feature>
<feature type="active site" description="Proton donor" evidence="2">
    <location>
        <position position="515"/>
    </location>
</feature>
<sequence length="594" mass="66175">MTTYDFIVVGSGPAGCALASKLARTNSRPTVLLIEAGENHPETKEIPYGQRWQLFQKPDLNWGYQTVPQEHCYERQLDYSRGKCLGGSSVINFGAYTVGCRDDFEEWARIVDDDHFGWDKMQKRFKDLETFHDAVPVSVNGRKYAAPNLADHGSTGPLHVGFAPEWERDVPLMMDAFAKAGHRINPDHNSGNPLGISISIKSVRKGIVSSAQDLIWDAPENLSILLNHPVQRVLYDQNRVVGAESNGKRCRVLTSPITTKKLIKTTLDLASKEVILSAGALNTPHILMHSGIGPSSQLAKFGIPIVHHNDAVGQGLRDHFFFSVVLIRKDGSTDRKGFYGDQKAMDIAQKQWDSDRTGPWTVFGCEQAIGWFKSDEAIRSHEFKALPVHERAFLERETVPHFETFANIPIHWFMEDFPPDHPPYTTLTGFPFNAQSRGEVILQSSDPDVPLLFDPKVFAHPFDRRMAIITLRSLLRVAHHPDFKKDTIGVLAGPDSESDSDLLEYCKRNVASTWHMCGTAKMGIKQDGKSVVGSDFCVFGVNGLRIADLSITPILPNCHTQSTGYAIGTACAEKLIDEYSLNESSRCFLTKSRL</sequence>
<dbReference type="EMBL" id="SWKU01000049">
    <property type="protein sequence ID" value="KAF2993667.1"/>
    <property type="molecule type" value="Genomic_DNA"/>
</dbReference>
<feature type="domain" description="Glucose-methanol-choline oxidoreductase N-terminal" evidence="6">
    <location>
        <begin position="279"/>
        <end position="293"/>
    </location>
</feature>
<evidence type="ECO:0000256" key="4">
    <source>
        <dbReference type="RuleBase" id="RU003968"/>
    </source>
</evidence>
<name>A0A9P4T3S0_CURKU</name>
<proteinExistence type="inferred from homology"/>
<comment type="cofactor">
    <cofactor evidence="3">
        <name>FAD</name>
        <dbReference type="ChEBI" id="CHEBI:57692"/>
    </cofactor>
</comment>
<evidence type="ECO:0000313" key="8">
    <source>
        <dbReference type="Proteomes" id="UP000801428"/>
    </source>
</evidence>
<evidence type="ECO:0000259" key="5">
    <source>
        <dbReference type="PROSITE" id="PS00623"/>
    </source>
</evidence>
<dbReference type="PANTHER" id="PTHR11552">
    <property type="entry name" value="GLUCOSE-METHANOL-CHOLINE GMC OXIDOREDUCTASE"/>
    <property type="match status" value="1"/>
</dbReference>
<evidence type="ECO:0000256" key="1">
    <source>
        <dbReference type="ARBA" id="ARBA00010790"/>
    </source>
</evidence>
<protein>
    <recommendedName>
        <fullName evidence="5 6">Glucose-methanol-choline oxidoreductase N-terminal domain-containing protein</fullName>
    </recommendedName>
</protein>
<dbReference type="GO" id="GO:0050660">
    <property type="term" value="F:flavin adenine dinucleotide binding"/>
    <property type="evidence" value="ECO:0007669"/>
    <property type="project" value="InterPro"/>
</dbReference>
<dbReference type="SUPFAM" id="SSF54373">
    <property type="entry name" value="FAD-linked reductases, C-terminal domain"/>
    <property type="match status" value="1"/>
</dbReference>
<evidence type="ECO:0000256" key="3">
    <source>
        <dbReference type="PIRSR" id="PIRSR000137-2"/>
    </source>
</evidence>
<gene>
    <name evidence="7" type="ORF">E8E13_000617</name>
</gene>
<dbReference type="PROSITE" id="PS00624">
    <property type="entry name" value="GMC_OXRED_2"/>
    <property type="match status" value="1"/>
</dbReference>
<dbReference type="Pfam" id="PF00732">
    <property type="entry name" value="GMC_oxred_N"/>
    <property type="match status" value="1"/>
</dbReference>
<dbReference type="Gene3D" id="3.30.560.10">
    <property type="entry name" value="Glucose Oxidase, domain 3"/>
    <property type="match status" value="1"/>
</dbReference>
<dbReference type="PIRSF" id="PIRSF000137">
    <property type="entry name" value="Alcohol_oxidase"/>
    <property type="match status" value="1"/>
</dbReference>
<dbReference type="AlphaFoldDB" id="A0A9P4T3S0"/>
<dbReference type="Pfam" id="PF05199">
    <property type="entry name" value="GMC_oxred_C"/>
    <property type="match status" value="1"/>
</dbReference>
<dbReference type="InterPro" id="IPR007867">
    <property type="entry name" value="GMC_OxRtase_C"/>
</dbReference>
<evidence type="ECO:0000313" key="7">
    <source>
        <dbReference type="EMBL" id="KAF2993667.1"/>
    </source>
</evidence>
<evidence type="ECO:0000259" key="6">
    <source>
        <dbReference type="PROSITE" id="PS00624"/>
    </source>
</evidence>
<feature type="domain" description="Glucose-methanol-choline oxidoreductase N-terminal" evidence="5">
    <location>
        <begin position="82"/>
        <end position="105"/>
    </location>
</feature>
<dbReference type="PROSITE" id="PS00623">
    <property type="entry name" value="GMC_OXRED_1"/>
    <property type="match status" value="1"/>
</dbReference>
<evidence type="ECO:0000256" key="2">
    <source>
        <dbReference type="PIRSR" id="PIRSR000137-1"/>
    </source>
</evidence>
<dbReference type="SUPFAM" id="SSF51905">
    <property type="entry name" value="FAD/NAD(P)-binding domain"/>
    <property type="match status" value="1"/>
</dbReference>